<dbReference type="PRINTS" id="PR00469">
    <property type="entry name" value="PNDRDTASEII"/>
</dbReference>
<dbReference type="OrthoDB" id="9802028at2"/>
<dbReference type="PRINTS" id="PR00368">
    <property type="entry name" value="FADPNR"/>
</dbReference>
<evidence type="ECO:0000256" key="1">
    <source>
        <dbReference type="ARBA" id="ARBA00001974"/>
    </source>
</evidence>
<dbReference type="Gene3D" id="3.50.50.60">
    <property type="entry name" value="FAD/NAD(P)-binding domain"/>
    <property type="match status" value="2"/>
</dbReference>
<comment type="cofactor">
    <cofactor evidence="1">
        <name>FAD</name>
        <dbReference type="ChEBI" id="CHEBI:57692"/>
    </cofactor>
</comment>
<gene>
    <name evidence="9" type="ORF">BleG1_3734</name>
</gene>
<keyword evidence="10" id="KW-1185">Reference proteome</keyword>
<evidence type="ECO:0000259" key="7">
    <source>
        <dbReference type="Pfam" id="PF02852"/>
    </source>
</evidence>
<protein>
    <submittedName>
        <fullName evidence="9">Pyridine nucleotide-disulfide oxidoreductase</fullName>
    </submittedName>
</protein>
<name>A0A060LYF7_9BACI</name>
<keyword evidence="3" id="KW-0285">Flavoprotein</keyword>
<dbReference type="InterPro" id="IPR004099">
    <property type="entry name" value="Pyr_nucl-diS_OxRdtase_dimer"/>
</dbReference>
<dbReference type="GO" id="GO:0016491">
    <property type="term" value="F:oxidoreductase activity"/>
    <property type="evidence" value="ECO:0007669"/>
    <property type="project" value="UniProtKB-KW"/>
</dbReference>
<organism evidence="9 10">
    <name type="scientific">Shouchella lehensis G1</name>
    <dbReference type="NCBI Taxonomy" id="1246626"/>
    <lineage>
        <taxon>Bacteria</taxon>
        <taxon>Bacillati</taxon>
        <taxon>Bacillota</taxon>
        <taxon>Bacilli</taxon>
        <taxon>Bacillales</taxon>
        <taxon>Bacillaceae</taxon>
        <taxon>Shouchella</taxon>
    </lineage>
</organism>
<reference evidence="9 10" key="1">
    <citation type="journal article" date="2014" name="Gene">
        <title>A comparative genomic analysis of the alkalitolerant soil bacterium Bacillus lehensis G1.</title>
        <authorList>
            <person name="Noor Y.M."/>
            <person name="Samsulrizal N.H."/>
            <person name="Jema'on N.A."/>
            <person name="Low K.O."/>
            <person name="Ramli A.N."/>
            <person name="Alias N.I."/>
            <person name="Damis S.I."/>
            <person name="Fuzi S.F."/>
            <person name="Isa M.N."/>
            <person name="Murad A.M."/>
            <person name="Raih M.F."/>
            <person name="Bakar F.D."/>
            <person name="Najimudin N."/>
            <person name="Mahadi N.M."/>
            <person name="Illias R.M."/>
        </authorList>
    </citation>
    <scope>NUCLEOTIDE SEQUENCE [LARGE SCALE GENOMIC DNA]</scope>
    <source>
        <strain evidence="9 10">G1</strain>
    </source>
</reference>
<evidence type="ECO:0000256" key="4">
    <source>
        <dbReference type="ARBA" id="ARBA00022827"/>
    </source>
</evidence>
<dbReference type="eggNOG" id="COG0446">
    <property type="taxonomic scope" value="Bacteria"/>
</dbReference>
<sequence>MNYVIIGGDAAGMSAAMQLVRNDAQADITVLEKGEYYSYAQCGLPYWIGGDIEKEEKLVARDAETYRIKHGIDARTEHEVTSINVDEKRVIGKNFEIGYDKLLIASGARPFVPDWDNNHLKGIYTLKTIPDAKKIIQRLKGKRRNITVIGGGSIGLEIAENVCKAGHKVRILERSARLAMNFDKEMTDHIHEKAIEEGIQLDLNHDIIGFEGDEEGNVTSVITNLSTCETDLVIVAVGVRPNTDFLTDTGIHLDKHGAIKVNRYMETNLKDVYAAGDCATQYHRITNKDTYLPLGTHANKQGRIAGLNMCGKPRVFKGIVGTQIYQFFDLTLARTGLSSREIEELGYAYKCVQARLPHVAAYYPTHEPLFIRLQYNEKTEEVLGGQFIGTKGVDKRCDVLATALYHGMTMQDLEELDLGYSPPFNSVWDPLQQTARRRS</sequence>
<dbReference type="SUPFAM" id="SSF55424">
    <property type="entry name" value="FAD/NAD-linked reductases, dimerisation (C-terminal) domain"/>
    <property type="match status" value="1"/>
</dbReference>
<evidence type="ECO:0000256" key="2">
    <source>
        <dbReference type="ARBA" id="ARBA00009130"/>
    </source>
</evidence>
<dbReference type="Pfam" id="PF07992">
    <property type="entry name" value="Pyr_redox_2"/>
    <property type="match status" value="1"/>
</dbReference>
<keyword evidence="5" id="KW-0560">Oxidoreductase</keyword>
<feature type="domain" description="FAD/NAD(P)-binding" evidence="8">
    <location>
        <begin position="2"/>
        <end position="289"/>
    </location>
</feature>
<dbReference type="HOGENOM" id="CLU_003291_1_3_9"/>
<dbReference type="Proteomes" id="UP000027142">
    <property type="component" value="Chromosome"/>
</dbReference>
<dbReference type="InterPro" id="IPR023753">
    <property type="entry name" value="FAD/NAD-binding_dom"/>
</dbReference>
<dbReference type="EMBL" id="CP003923">
    <property type="protein sequence ID" value="AIC96281.1"/>
    <property type="molecule type" value="Genomic_DNA"/>
</dbReference>
<dbReference type="PANTHER" id="PTHR43429">
    <property type="entry name" value="PYRIDINE NUCLEOTIDE-DISULFIDE OXIDOREDUCTASE DOMAIN-CONTAINING"/>
    <property type="match status" value="1"/>
</dbReference>
<evidence type="ECO:0000259" key="8">
    <source>
        <dbReference type="Pfam" id="PF07992"/>
    </source>
</evidence>
<evidence type="ECO:0000313" key="10">
    <source>
        <dbReference type="Proteomes" id="UP000027142"/>
    </source>
</evidence>
<dbReference type="KEGG" id="ble:BleG1_3734"/>
<proteinExistence type="inferred from homology"/>
<comment type="similarity">
    <text evidence="2">Belongs to the class-III pyridine nucleotide-disulfide oxidoreductase family.</text>
</comment>
<dbReference type="AlphaFoldDB" id="A0A060LYF7"/>
<feature type="domain" description="Pyridine nucleotide-disulphide oxidoreductase dimerisation" evidence="7">
    <location>
        <begin position="326"/>
        <end position="426"/>
    </location>
</feature>
<dbReference type="InterPro" id="IPR016156">
    <property type="entry name" value="FAD/NAD-linked_Rdtase_dimer_sf"/>
</dbReference>
<evidence type="ECO:0000256" key="5">
    <source>
        <dbReference type="ARBA" id="ARBA00023002"/>
    </source>
</evidence>
<evidence type="ECO:0000256" key="6">
    <source>
        <dbReference type="ARBA" id="ARBA00023284"/>
    </source>
</evidence>
<dbReference type="SUPFAM" id="SSF51905">
    <property type="entry name" value="FAD/NAD(P)-binding domain"/>
    <property type="match status" value="1"/>
</dbReference>
<dbReference type="PANTHER" id="PTHR43429:SF1">
    <property type="entry name" value="NAD(P)H SULFUR OXIDOREDUCTASE (COA-DEPENDENT)"/>
    <property type="match status" value="1"/>
</dbReference>
<dbReference type="RefSeq" id="WP_038484108.1">
    <property type="nucleotide sequence ID" value="NZ_CP003923.1"/>
</dbReference>
<dbReference type="Pfam" id="PF02852">
    <property type="entry name" value="Pyr_redox_dim"/>
    <property type="match status" value="1"/>
</dbReference>
<keyword evidence="4" id="KW-0274">FAD</keyword>
<dbReference type="InterPro" id="IPR036188">
    <property type="entry name" value="FAD/NAD-bd_sf"/>
</dbReference>
<dbReference type="STRING" id="1246626.BleG1_3734"/>
<evidence type="ECO:0000256" key="3">
    <source>
        <dbReference type="ARBA" id="ARBA00022630"/>
    </source>
</evidence>
<keyword evidence="6" id="KW-0676">Redox-active center</keyword>
<accession>A0A060LYF7</accession>
<dbReference type="PATRIC" id="fig|1246626.3.peg.3728"/>
<dbReference type="InterPro" id="IPR050260">
    <property type="entry name" value="FAD-bd_OxRdtase"/>
</dbReference>
<evidence type="ECO:0000313" key="9">
    <source>
        <dbReference type="EMBL" id="AIC96281.1"/>
    </source>
</evidence>